<evidence type="ECO:0000256" key="33">
    <source>
        <dbReference type="ARBA" id="ARBA00049500"/>
    </source>
</evidence>
<keyword evidence="7" id="KW-1003">Cell membrane</keyword>
<comment type="catalytic activity">
    <reaction evidence="31">
        <text>1-O-alkyl-2-acyl-sn-glycerol + ATP = 1-O-alkyl-2-acyl-sn-glycero-3-phosphate + ADP + H(+)</text>
        <dbReference type="Rhea" id="RHEA:44072"/>
        <dbReference type="ChEBI" id="CHEBI:15378"/>
        <dbReference type="ChEBI" id="CHEBI:30616"/>
        <dbReference type="ChEBI" id="CHEBI:52595"/>
        <dbReference type="ChEBI" id="CHEBI:73332"/>
        <dbReference type="ChEBI" id="CHEBI:456216"/>
    </reaction>
    <physiologicalReaction direction="left-to-right" evidence="31">
        <dbReference type="Rhea" id="RHEA:44073"/>
    </physiologicalReaction>
</comment>
<evidence type="ECO:0000256" key="10">
    <source>
        <dbReference type="ARBA" id="ARBA00022679"/>
    </source>
</evidence>
<comment type="catalytic activity">
    <reaction evidence="35">
        <text>1,2-di-(5Z,8Z,11Z,14Z)-eicosatetraenoyl-sn-glycerol + ATP = 1,2-di-(5Z,8Z,11Z,14Z)-eicosatetraenoyl-sn-glycero-3-phosphate + ADP + H(+)</text>
        <dbReference type="Rhea" id="RHEA:40351"/>
        <dbReference type="ChEBI" id="CHEBI:15378"/>
        <dbReference type="ChEBI" id="CHEBI:30616"/>
        <dbReference type="ChEBI" id="CHEBI:77125"/>
        <dbReference type="ChEBI" id="CHEBI:77126"/>
        <dbReference type="ChEBI" id="CHEBI:456216"/>
    </reaction>
    <physiologicalReaction direction="left-to-right" evidence="35">
        <dbReference type="Rhea" id="RHEA:40352"/>
    </physiologicalReaction>
</comment>
<keyword evidence="12" id="KW-0677">Repeat</keyword>
<dbReference type="PANTHER" id="PTHR11255">
    <property type="entry name" value="DIACYLGLYCEROL KINASE"/>
    <property type="match status" value="1"/>
</dbReference>
<evidence type="ECO:0000256" key="2">
    <source>
        <dbReference type="ARBA" id="ARBA00004236"/>
    </source>
</evidence>
<dbReference type="GO" id="GO:0047649">
    <property type="term" value="F:alkylglycerol kinase activity"/>
    <property type="evidence" value="ECO:0007669"/>
    <property type="project" value="UniProtKB-EC"/>
</dbReference>
<keyword evidence="19" id="KW-0443">Lipid metabolism</keyword>
<evidence type="ECO:0000256" key="39">
    <source>
        <dbReference type="ARBA" id="ARBA00051332"/>
    </source>
</evidence>
<evidence type="ECO:0000256" key="23">
    <source>
        <dbReference type="ARBA" id="ARBA00023371"/>
    </source>
</evidence>
<comment type="subcellular location">
    <subcellularLocation>
        <location evidence="2">Cell membrane</location>
    </subcellularLocation>
    <subcellularLocation>
        <location evidence="3">Cell projection</location>
        <location evidence="3">Lamellipodium</location>
    </subcellularLocation>
    <subcellularLocation>
        <location evidence="4">Cytoplasm</location>
        <location evidence="4">Cytosol</location>
    </subcellularLocation>
    <subcellularLocation>
        <location evidence="1">Nucleus</location>
    </subcellularLocation>
</comment>
<comment type="catalytic activity">
    <reaction evidence="23">
        <text>1,2-di-(9Z-octadecenoyl)-sn-glycerol + ATP = 1,2-di-(9Z-octadecenoyl)-sn-glycero-3-phosphate + ADP + H(+)</text>
        <dbReference type="Rhea" id="RHEA:40327"/>
        <dbReference type="ChEBI" id="CHEBI:15378"/>
        <dbReference type="ChEBI" id="CHEBI:30616"/>
        <dbReference type="ChEBI" id="CHEBI:52333"/>
        <dbReference type="ChEBI" id="CHEBI:74546"/>
        <dbReference type="ChEBI" id="CHEBI:456216"/>
    </reaction>
    <physiologicalReaction direction="left-to-right" evidence="23">
        <dbReference type="Rhea" id="RHEA:40328"/>
    </physiologicalReaction>
</comment>
<comment type="catalytic activity">
    <reaction evidence="24">
        <text>1,2-didecanoyl-sn-glycerol + ATP = 1,2-didecanoyl-sn-glycero-3-phosphate + ADP + H(+)</text>
        <dbReference type="Rhea" id="RHEA:43428"/>
        <dbReference type="ChEBI" id="CHEBI:15378"/>
        <dbReference type="ChEBI" id="CHEBI:18155"/>
        <dbReference type="ChEBI" id="CHEBI:30616"/>
        <dbReference type="ChEBI" id="CHEBI:78227"/>
        <dbReference type="ChEBI" id="CHEBI:456216"/>
    </reaction>
    <physiologicalReaction direction="left-to-right" evidence="24">
        <dbReference type="Rhea" id="RHEA:43429"/>
    </physiologicalReaction>
</comment>
<evidence type="ECO:0000256" key="18">
    <source>
        <dbReference type="ARBA" id="ARBA00023043"/>
    </source>
</evidence>
<comment type="pathway">
    <text evidence="41">Glycerolipid metabolism.</text>
</comment>
<evidence type="ECO:0000256" key="27">
    <source>
        <dbReference type="ARBA" id="ARBA00034614"/>
    </source>
</evidence>
<dbReference type="Gene3D" id="2.60.200.40">
    <property type="match status" value="1"/>
</dbReference>
<keyword evidence="46" id="KW-1185">Reference proteome</keyword>
<evidence type="ECO:0000256" key="28">
    <source>
        <dbReference type="ARBA" id="ARBA00034624"/>
    </source>
</evidence>
<evidence type="ECO:0000256" key="11">
    <source>
        <dbReference type="ARBA" id="ARBA00022723"/>
    </source>
</evidence>
<comment type="catalytic activity">
    <reaction evidence="37">
        <text>1-hexadecanoyl-2-(5Z,8Z,11Z,14Z-eicosatetraenoyl)-sn-glycerol + ATP = 1-hexadecanoyl-2-(5Z,8Z,11Z,14Z-eicosatetraenoyl)-sn-glycero-3-phosphate + ADP + H(+)</text>
        <dbReference type="Rhea" id="RHEA:40335"/>
        <dbReference type="ChEBI" id="CHEBI:15378"/>
        <dbReference type="ChEBI" id="CHEBI:30616"/>
        <dbReference type="ChEBI" id="CHEBI:72864"/>
        <dbReference type="ChEBI" id="CHEBI:77096"/>
        <dbReference type="ChEBI" id="CHEBI:456216"/>
    </reaction>
    <physiologicalReaction direction="left-to-right" evidence="37">
        <dbReference type="Rhea" id="RHEA:40336"/>
    </physiologicalReaction>
</comment>
<dbReference type="GO" id="GO:0098978">
    <property type="term" value="C:glutamatergic synapse"/>
    <property type="evidence" value="ECO:0007669"/>
    <property type="project" value="TreeGrafter"/>
</dbReference>
<dbReference type="PROSITE" id="PS50088">
    <property type="entry name" value="ANK_REPEAT"/>
    <property type="match status" value="1"/>
</dbReference>
<keyword evidence="16" id="KW-0862">Zinc</keyword>
<evidence type="ECO:0000256" key="25">
    <source>
        <dbReference type="ARBA" id="ARBA00023400"/>
    </source>
</evidence>
<evidence type="ECO:0000256" key="22">
    <source>
        <dbReference type="ARBA" id="ARBA00023273"/>
    </source>
</evidence>
<dbReference type="InterPro" id="IPR000756">
    <property type="entry name" value="Diacylglycerol_kin_accessory"/>
</dbReference>
<dbReference type="InterPro" id="IPR036770">
    <property type="entry name" value="Ankyrin_rpt-contain_sf"/>
</dbReference>
<dbReference type="Pfam" id="PF23578">
    <property type="entry name" value="DGKI"/>
    <property type="match status" value="1"/>
</dbReference>
<comment type="catalytic activity">
    <reaction evidence="30">
        <text>1-O-hexadecyl-2-(9Z-octadecenoyl)-sn-glycerol + ATP = 1-O-hexadecyl-2-(9Z-octadecenoyl)-sn-glycero-3-phosphate + ADP + H(+)</text>
        <dbReference type="Rhea" id="RHEA:40407"/>
        <dbReference type="ChEBI" id="CHEBI:15378"/>
        <dbReference type="ChEBI" id="CHEBI:30616"/>
        <dbReference type="ChEBI" id="CHEBI:77185"/>
        <dbReference type="ChEBI" id="CHEBI:77187"/>
        <dbReference type="ChEBI" id="CHEBI:456216"/>
    </reaction>
    <physiologicalReaction direction="left-to-right" evidence="30">
        <dbReference type="Rhea" id="RHEA:40408"/>
    </physiologicalReaction>
</comment>
<feature type="compositionally biased region" description="Basic and acidic residues" evidence="44">
    <location>
        <begin position="173"/>
        <end position="182"/>
    </location>
</feature>
<evidence type="ECO:0000256" key="37">
    <source>
        <dbReference type="ARBA" id="ARBA00050897"/>
    </source>
</evidence>
<evidence type="ECO:0000256" key="5">
    <source>
        <dbReference type="ARBA" id="ARBA00005175"/>
    </source>
</evidence>
<evidence type="ECO:0000256" key="42">
    <source>
        <dbReference type="PROSITE-ProRule" id="PRU00023"/>
    </source>
</evidence>
<proteinExistence type="inferred from homology"/>
<keyword evidence="14" id="KW-0863">Zinc-finger</keyword>
<dbReference type="GO" id="GO:0004143">
    <property type="term" value="F:ATP-dependent diacylglycerol kinase activity"/>
    <property type="evidence" value="ECO:0007669"/>
    <property type="project" value="UniProtKB-EC"/>
</dbReference>
<dbReference type="SUPFAM" id="SSF111331">
    <property type="entry name" value="NAD kinase/diacylglycerol kinase-like"/>
    <property type="match status" value="1"/>
</dbReference>
<evidence type="ECO:0000256" key="13">
    <source>
        <dbReference type="ARBA" id="ARBA00022741"/>
    </source>
</evidence>
<dbReference type="GO" id="GO:0008270">
    <property type="term" value="F:zinc ion binding"/>
    <property type="evidence" value="ECO:0007669"/>
    <property type="project" value="UniProtKB-KW"/>
</dbReference>
<evidence type="ECO:0000256" key="15">
    <source>
        <dbReference type="ARBA" id="ARBA00022777"/>
    </source>
</evidence>
<dbReference type="InterPro" id="IPR047484">
    <property type="entry name" value="C1_DGKzeta_rpt2"/>
</dbReference>
<sequence length="1211" mass="136279">MDTFFRRHFKRKEAGEDIHDGHVPEPCRHRRPSIAVPASRARRRSSVGLASTALTQRRRSSVQLQALPRITSIQPVQKSSGRRRSSTTTPKANPRFAVHRKKVSKLRNIDTHLLGPSMLLASLIQMTKEEEEDEESRSPLPGQVELKGCSTKFRSHTDVLLSEGDSDSDSEDSSGHSDESHHSGLPKEFLEEADLSDWEIKESAVLCQQDKCFPLAVVAERVQAHPLIRVPRCLRRNSSHYGYAEPGPHGRYYRSSQRRRRRRVSTISKAGSPWPGRGLPLPNRRSSTCFRAHATLNPLLGAYYDPRLESWSGFLSKAIAKAGVQDNAAQSGTIIPAKCEPIKEICSTVDWTENAQFGQHVWFETSPSGDFCYVGETYCFAKSLQKSLPRHKCASCKIAVHTVCMDQLEKINFRCKPSFKDPGMRNVRETPNMRHHWVHRRRQDGKCRQCGKGFQQKFSFHSKDIVAISCSWCKQAYHNKVTCFMLQKIEETCSLGAHAAVIIPPTWIIRVRRQQASLKSSKRKKKTSLKAKPCKKATEDSKWKHFIVRAIPSQLMKPLLVFVNPKSGGNQGTKIIRSFMWYLNPRQVFDLTQGGPREGLEMYSKVPNLRILVCGGDGTVGWILSVLDELQLNPQPAVAVLPLGTGNDLARTLNWGGGYTDEPVSKILSHVEDGNIVQLDRWNLSVEPNLEASEEERDEHQTDKLPIDVFNNYFSLGFDAHVTLEFHESREAKPERFNSRLRNKMFYAGTAFSDFLMRSSKDLSKHIRVVCDGTDLTSKVQDMKLQCLLFLNIPRYCAGTMPWGNPSEHNDFGPQKHDDGLIEVIGFTMTSLATLQVGGHGERLHQCQEVTLTTFKPIPVQVDGEPCRLAPSVIHITLRNQANMLQKTKRRISLPQLYDQLPITEKMQIQVNRISMHDYEALHYDKEQLREASIPMGIITVPGNSDLETCRLHIERLHEEGDGVNTDTLHMPKLSPKWCFLDSTTADRFYRIDRGQEHLNYVTEISQDELFILDPELVTKETVGTSPGMPGAMESVGGCSNSTDQFAFPACSAGPSPLCRLDSGWNDSDQESIGLLLDAVKSGNLEKLVQMHEGGANLLVQDRFGCTLLHHAVVLGSKEIVKYIIDNAPACILDVTEKSTGETALHKAAALCQRTICYYLVEAGASLMKTDLQGETSKIYAERARDVELAAYLENRQHHQMIQREDHETAV</sequence>
<dbReference type="InterPro" id="IPR002219">
    <property type="entry name" value="PKC_DAG/PE"/>
</dbReference>
<dbReference type="InterPro" id="IPR056383">
    <property type="entry name" value="DGKI-like_dom"/>
</dbReference>
<dbReference type="GO" id="GO:0005886">
    <property type="term" value="C:plasma membrane"/>
    <property type="evidence" value="ECO:0007669"/>
    <property type="project" value="UniProtKB-SubCell"/>
</dbReference>
<evidence type="ECO:0000256" key="9">
    <source>
        <dbReference type="ARBA" id="ARBA00022553"/>
    </source>
</evidence>
<evidence type="ECO:0000256" key="29">
    <source>
        <dbReference type="ARBA" id="ARBA00034636"/>
    </source>
</evidence>
<evidence type="ECO:0000256" key="8">
    <source>
        <dbReference type="ARBA" id="ARBA00022490"/>
    </source>
</evidence>
<keyword evidence="11" id="KW-0479">Metal-binding</keyword>
<keyword evidence="9" id="KW-0597">Phosphoprotein</keyword>
<evidence type="ECO:0000256" key="7">
    <source>
        <dbReference type="ARBA" id="ARBA00022475"/>
    </source>
</evidence>
<comment type="catalytic activity">
    <reaction evidence="26">
        <text>a 1,2-diacyl-sn-glycerol + ATP = a 1,2-diacyl-sn-glycero-3-phosphate + ADP + H(+)</text>
        <dbReference type="Rhea" id="RHEA:10272"/>
        <dbReference type="ChEBI" id="CHEBI:15378"/>
        <dbReference type="ChEBI" id="CHEBI:17815"/>
        <dbReference type="ChEBI" id="CHEBI:30616"/>
        <dbReference type="ChEBI" id="CHEBI:58608"/>
        <dbReference type="ChEBI" id="CHEBI:456216"/>
        <dbReference type="EC" id="2.7.1.107"/>
    </reaction>
    <physiologicalReaction direction="left-to-right" evidence="26">
        <dbReference type="Rhea" id="RHEA:10273"/>
    </physiologicalReaction>
</comment>
<evidence type="ECO:0000256" key="1">
    <source>
        <dbReference type="ARBA" id="ARBA00004123"/>
    </source>
</evidence>
<evidence type="ECO:0000256" key="26">
    <source>
        <dbReference type="ARBA" id="ARBA00023411"/>
    </source>
</evidence>
<evidence type="ECO:0000256" key="44">
    <source>
        <dbReference type="SAM" id="MobiDB-lite"/>
    </source>
</evidence>
<evidence type="ECO:0000256" key="24">
    <source>
        <dbReference type="ARBA" id="ARBA00023395"/>
    </source>
</evidence>
<keyword evidence="10 43" id="KW-0808">Transferase</keyword>
<comment type="pathway">
    <text evidence="5">Lipid metabolism; glycerolipid metabolism.</text>
</comment>
<comment type="catalytic activity">
    <reaction evidence="39">
        <text>1,2-ditetradecanoyl-sn-glycerol + ATP = 1,2-ditetradecanoyl-sn-glycero-3-phosphate + ADP + H(+)</text>
        <dbReference type="Rhea" id="RHEA:43444"/>
        <dbReference type="ChEBI" id="CHEBI:15378"/>
        <dbReference type="ChEBI" id="CHEBI:30616"/>
        <dbReference type="ChEBI" id="CHEBI:80651"/>
        <dbReference type="ChEBI" id="CHEBI:83550"/>
        <dbReference type="ChEBI" id="CHEBI:456216"/>
    </reaction>
    <physiologicalReaction direction="left-to-right" evidence="39">
        <dbReference type="Rhea" id="RHEA:43445"/>
    </physiologicalReaction>
</comment>
<dbReference type="Pfam" id="PF00609">
    <property type="entry name" value="DAGK_acc"/>
    <property type="match status" value="1"/>
</dbReference>
<dbReference type="GO" id="GO:0005634">
    <property type="term" value="C:nucleus"/>
    <property type="evidence" value="ECO:0007669"/>
    <property type="project" value="UniProtKB-SubCell"/>
</dbReference>
<feature type="region of interest" description="Disordered" evidence="44">
    <location>
        <begin position="161"/>
        <end position="186"/>
    </location>
</feature>
<dbReference type="Proteomes" id="UP000515129">
    <property type="component" value="Chromosome 25"/>
</dbReference>
<evidence type="ECO:0000256" key="34">
    <source>
        <dbReference type="ARBA" id="ARBA00050429"/>
    </source>
</evidence>
<evidence type="ECO:0000256" key="41">
    <source>
        <dbReference type="ARBA" id="ARBA00060536"/>
    </source>
</evidence>
<feature type="region of interest" description="Disordered" evidence="44">
    <location>
        <begin position="239"/>
        <end position="259"/>
    </location>
</feature>
<dbReference type="Pfam" id="PF12796">
    <property type="entry name" value="Ank_2"/>
    <property type="match status" value="1"/>
</dbReference>
<comment type="similarity">
    <text evidence="6 43">Belongs to the eukaryotic diacylglycerol kinase family.</text>
</comment>
<evidence type="ECO:0000256" key="20">
    <source>
        <dbReference type="ARBA" id="ARBA00023136"/>
    </source>
</evidence>
<comment type="catalytic activity">
    <reaction evidence="27">
        <text>1-O-hexadecyl-sn-glycerol + ATP = 1-O-hexadecyl-sn-glycero-3-phosphate + ADP + H(+)</text>
        <dbReference type="Rhea" id="RHEA:41672"/>
        <dbReference type="ChEBI" id="CHEBI:15378"/>
        <dbReference type="ChEBI" id="CHEBI:30616"/>
        <dbReference type="ChEBI" id="CHEBI:34115"/>
        <dbReference type="ChEBI" id="CHEBI:77580"/>
        <dbReference type="ChEBI" id="CHEBI:456216"/>
    </reaction>
    <physiologicalReaction direction="left-to-right" evidence="27">
        <dbReference type="Rhea" id="RHEA:41673"/>
    </physiologicalReaction>
</comment>
<protein>
    <recommendedName>
        <fullName evidence="43">Diacylglycerol kinase</fullName>
        <shortName evidence="43">DAG kinase</shortName>
        <ecNumber evidence="43">2.7.1.107</ecNumber>
    </recommendedName>
</protein>
<comment type="catalytic activity">
    <reaction evidence="33">
        <text>a 1-O-alkyl-sn-glycerol + ATP = a 1-O-alkyl-sn-glycero-3-phosphate + ADP + H(+)</text>
        <dbReference type="Rhea" id="RHEA:16937"/>
        <dbReference type="ChEBI" id="CHEBI:15378"/>
        <dbReference type="ChEBI" id="CHEBI:15850"/>
        <dbReference type="ChEBI" id="CHEBI:30616"/>
        <dbReference type="ChEBI" id="CHEBI:58014"/>
        <dbReference type="ChEBI" id="CHEBI:456216"/>
        <dbReference type="EC" id="2.7.1.93"/>
    </reaction>
    <physiologicalReaction direction="left-to-right" evidence="33">
        <dbReference type="Rhea" id="RHEA:16938"/>
    </physiologicalReaction>
</comment>
<dbReference type="GO" id="GO:0046486">
    <property type="term" value="P:glycerolipid metabolic process"/>
    <property type="evidence" value="ECO:0007669"/>
    <property type="project" value="UniProtKB-UniPathway"/>
</dbReference>
<dbReference type="GO" id="GO:0007200">
    <property type="term" value="P:phospholipase C-activating G protein-coupled receptor signaling pathway"/>
    <property type="evidence" value="ECO:0007669"/>
    <property type="project" value="InterPro"/>
</dbReference>
<dbReference type="CTD" id="100148835"/>
<evidence type="ECO:0000256" key="19">
    <source>
        <dbReference type="ARBA" id="ARBA00023098"/>
    </source>
</evidence>
<keyword evidence="17 43" id="KW-0067">ATP-binding</keyword>
<keyword evidence="15 43" id="KW-0418">Kinase</keyword>
<gene>
    <name evidence="47" type="primary">dgkzb</name>
</gene>
<comment type="catalytic activity">
    <reaction evidence="29">
        <text>1-hexadecanoyl-2-(9Z-octadecenoyl)-sn-glycerol + ATP = 1-hexadecanoyl-2-(9Z-octadecenoyl)-sn-glycero-3-phosphate + ADP + H(+)</text>
        <dbReference type="Rhea" id="RHEA:43416"/>
        <dbReference type="ChEBI" id="CHEBI:15378"/>
        <dbReference type="ChEBI" id="CHEBI:30616"/>
        <dbReference type="ChEBI" id="CHEBI:64839"/>
        <dbReference type="ChEBI" id="CHEBI:75466"/>
        <dbReference type="ChEBI" id="CHEBI:456216"/>
    </reaction>
    <physiologicalReaction direction="left-to-right" evidence="29">
        <dbReference type="Rhea" id="RHEA:43417"/>
    </physiologicalReaction>
</comment>
<accession>A0A6P6JH91</accession>
<comment type="catalytic activity">
    <reaction evidence="36">
        <text>1-octadecanoyl-2-(4Z,7Z,10Z,13Z,16Z,19Z-docosahexaenoyl)-sn-glycerol + ATP = 1-octadecanoyl-2-(4Z,7Z,10Z,13Z,16Z,19Z-docosahexaenoyl)-sn-glycero-3-phosphate + ADP + H(+)</text>
        <dbReference type="Rhea" id="RHEA:40359"/>
        <dbReference type="ChEBI" id="CHEBI:15378"/>
        <dbReference type="ChEBI" id="CHEBI:30616"/>
        <dbReference type="ChEBI" id="CHEBI:77129"/>
        <dbReference type="ChEBI" id="CHEBI:77130"/>
        <dbReference type="ChEBI" id="CHEBI:456216"/>
    </reaction>
    <physiologicalReaction direction="left-to-right" evidence="36">
        <dbReference type="Rhea" id="RHEA:40360"/>
    </physiologicalReaction>
</comment>
<dbReference type="InterPro" id="IPR016064">
    <property type="entry name" value="NAD/diacylglycerol_kinase_sf"/>
</dbReference>
<evidence type="ECO:0000256" key="6">
    <source>
        <dbReference type="ARBA" id="ARBA00009280"/>
    </source>
</evidence>
<evidence type="ECO:0000256" key="16">
    <source>
        <dbReference type="ARBA" id="ARBA00022833"/>
    </source>
</evidence>
<evidence type="ECO:0000256" key="35">
    <source>
        <dbReference type="ARBA" id="ARBA00050690"/>
    </source>
</evidence>
<dbReference type="SMART" id="SM00109">
    <property type="entry name" value="C1"/>
    <property type="match status" value="2"/>
</dbReference>
<evidence type="ECO:0000259" key="45">
    <source>
        <dbReference type="PROSITE" id="PS50146"/>
    </source>
</evidence>
<dbReference type="FunFam" id="3.40.50.10330:FF:000002">
    <property type="entry name" value="Diacylglycerol kinase"/>
    <property type="match status" value="1"/>
</dbReference>
<dbReference type="InterPro" id="IPR002110">
    <property type="entry name" value="Ankyrin_rpt"/>
</dbReference>
<evidence type="ECO:0000256" key="40">
    <source>
        <dbReference type="ARBA" id="ARBA00051725"/>
    </source>
</evidence>
<dbReference type="SMART" id="SM00046">
    <property type="entry name" value="DAGKc"/>
    <property type="match status" value="1"/>
</dbReference>
<keyword evidence="13 43" id="KW-0547">Nucleotide-binding</keyword>
<keyword evidence="18 42" id="KW-0040">ANK repeat</keyword>
<comment type="catalytic activity">
    <reaction evidence="40">
        <text>1-eicosanoyl-2-(5Z,8Z,11Z,14Z)-eicosatetraenoyl-sn-glycerol + ATP = 1-eicosanoyl-2-(5Z,8Z,11Z,14Z)-eicosatetraenoyl-sn-glycero-3-phosphate + ADP + H(+)</text>
        <dbReference type="Rhea" id="RHEA:40331"/>
        <dbReference type="ChEBI" id="CHEBI:15378"/>
        <dbReference type="ChEBI" id="CHEBI:30616"/>
        <dbReference type="ChEBI" id="CHEBI:77094"/>
        <dbReference type="ChEBI" id="CHEBI:87223"/>
        <dbReference type="ChEBI" id="CHEBI:456216"/>
    </reaction>
    <physiologicalReaction direction="left-to-right" evidence="40">
        <dbReference type="Rhea" id="RHEA:40332"/>
    </physiologicalReaction>
</comment>
<feature type="repeat" description="ANK" evidence="42">
    <location>
        <begin position="1140"/>
        <end position="1172"/>
    </location>
</feature>
<evidence type="ECO:0000313" key="47">
    <source>
        <dbReference type="RefSeq" id="XP_026058997.1"/>
    </source>
</evidence>
<dbReference type="InterPro" id="IPR037607">
    <property type="entry name" value="DGK"/>
</dbReference>
<evidence type="ECO:0000256" key="4">
    <source>
        <dbReference type="ARBA" id="ARBA00004514"/>
    </source>
</evidence>
<dbReference type="InterPro" id="IPR001206">
    <property type="entry name" value="Diacylglycerol_kinase_cat_dom"/>
</dbReference>
<dbReference type="UniPathway" id="UPA00230"/>
<dbReference type="InterPro" id="IPR017438">
    <property type="entry name" value="ATP-NAD_kinase_N"/>
</dbReference>
<dbReference type="GO" id="GO:0005524">
    <property type="term" value="F:ATP binding"/>
    <property type="evidence" value="ECO:0007669"/>
    <property type="project" value="UniProtKB-KW"/>
</dbReference>
<evidence type="ECO:0000256" key="32">
    <source>
        <dbReference type="ARBA" id="ARBA00034647"/>
    </source>
</evidence>
<dbReference type="FunFam" id="2.60.200.40:FF:000002">
    <property type="entry name" value="Diacylglycerol kinase"/>
    <property type="match status" value="1"/>
</dbReference>
<dbReference type="Gene3D" id="1.25.40.20">
    <property type="entry name" value="Ankyrin repeat-containing domain"/>
    <property type="match status" value="1"/>
</dbReference>
<keyword evidence="22" id="KW-0966">Cell projection</keyword>
<feature type="region of interest" description="Disordered" evidence="44">
    <location>
        <begin position="71"/>
        <end position="97"/>
    </location>
</feature>
<dbReference type="GO" id="GO:0005829">
    <property type="term" value="C:cytosol"/>
    <property type="evidence" value="ECO:0007669"/>
    <property type="project" value="UniProtKB-SubCell"/>
</dbReference>
<evidence type="ECO:0000256" key="36">
    <source>
        <dbReference type="ARBA" id="ARBA00050789"/>
    </source>
</evidence>
<dbReference type="Gene3D" id="3.40.50.10330">
    <property type="entry name" value="Probable inorganic polyphosphate/atp-NAD kinase, domain 1"/>
    <property type="match status" value="1"/>
</dbReference>
<evidence type="ECO:0000256" key="38">
    <source>
        <dbReference type="ARBA" id="ARBA00051008"/>
    </source>
</evidence>
<evidence type="ECO:0000256" key="14">
    <source>
        <dbReference type="ARBA" id="ARBA00022771"/>
    </source>
</evidence>
<comment type="catalytic activity">
    <reaction evidence="32">
        <text>1-O-hexadecyl-2-acetyl-sn-glycerol + ATP = 1-O-hexadecyl-2-acetyl-sn-glycero-3-phosphate + ADP + H(+)</text>
        <dbReference type="Rhea" id="RHEA:41676"/>
        <dbReference type="ChEBI" id="CHEBI:15378"/>
        <dbReference type="ChEBI" id="CHEBI:30616"/>
        <dbReference type="ChEBI" id="CHEBI:75936"/>
        <dbReference type="ChEBI" id="CHEBI:78385"/>
        <dbReference type="ChEBI" id="CHEBI:456216"/>
    </reaction>
    <physiologicalReaction direction="left-to-right" evidence="32">
        <dbReference type="Rhea" id="RHEA:41677"/>
    </physiologicalReaction>
</comment>
<keyword evidence="8" id="KW-0963">Cytoplasm</keyword>
<dbReference type="GO" id="GO:0030027">
    <property type="term" value="C:lamellipodium"/>
    <property type="evidence" value="ECO:0007669"/>
    <property type="project" value="UniProtKB-SubCell"/>
</dbReference>
<dbReference type="AlphaFoldDB" id="A0A6P6JH91"/>
<dbReference type="SMART" id="SM00045">
    <property type="entry name" value="DAGKa"/>
    <property type="match status" value="1"/>
</dbReference>
<reference evidence="47" key="1">
    <citation type="submission" date="2025-08" db="UniProtKB">
        <authorList>
            <consortium name="RefSeq"/>
        </authorList>
    </citation>
    <scope>IDENTIFICATION</scope>
    <source>
        <strain evidence="47">Wakin</strain>
        <tissue evidence="47">Muscle</tissue>
    </source>
</reference>
<dbReference type="SUPFAM" id="SSF48403">
    <property type="entry name" value="Ankyrin repeat"/>
    <property type="match status" value="1"/>
</dbReference>
<comment type="catalytic activity">
    <reaction evidence="28">
        <text>1-O-hexadecyl-2-(5Z,8Z,11Z,14Z-eicosatetraenoyl)-sn-glycerol + ATP = 1-O-hexadecyl-2-(5Z,8Z,11Z,14Z-eicosatetraenoyl)-sn-glycero-3-phosphate + ADP + H(+)</text>
        <dbReference type="Rhea" id="RHEA:40403"/>
        <dbReference type="ChEBI" id="CHEBI:15378"/>
        <dbReference type="ChEBI" id="CHEBI:30616"/>
        <dbReference type="ChEBI" id="CHEBI:77184"/>
        <dbReference type="ChEBI" id="CHEBI:77186"/>
        <dbReference type="ChEBI" id="CHEBI:456216"/>
    </reaction>
    <physiologicalReaction direction="left-to-right" evidence="28">
        <dbReference type="Rhea" id="RHEA:40404"/>
    </physiologicalReaction>
</comment>
<evidence type="ECO:0000256" key="12">
    <source>
        <dbReference type="ARBA" id="ARBA00022737"/>
    </source>
</evidence>
<dbReference type="SMART" id="SM00248">
    <property type="entry name" value="ANK"/>
    <property type="match status" value="3"/>
</dbReference>
<dbReference type="CDD" id="cd20895">
    <property type="entry name" value="C1_DGKzeta_rpt2"/>
    <property type="match status" value="1"/>
</dbReference>
<dbReference type="RefSeq" id="XP_026058997.1">
    <property type="nucleotide sequence ID" value="XM_026203212.1"/>
</dbReference>
<feature type="region of interest" description="Disordered" evidence="44">
    <location>
        <begin position="127"/>
        <end position="148"/>
    </location>
</feature>
<dbReference type="PROSITE" id="PS50146">
    <property type="entry name" value="DAGK"/>
    <property type="match status" value="1"/>
</dbReference>
<evidence type="ECO:0000256" key="31">
    <source>
        <dbReference type="ARBA" id="ARBA00034642"/>
    </source>
</evidence>
<feature type="domain" description="DAGKc" evidence="45">
    <location>
        <begin position="554"/>
        <end position="688"/>
    </location>
</feature>
<evidence type="ECO:0000313" key="46">
    <source>
        <dbReference type="Proteomes" id="UP000515129"/>
    </source>
</evidence>
<evidence type="ECO:0000256" key="43">
    <source>
        <dbReference type="RuleBase" id="RU361128"/>
    </source>
</evidence>
<comment type="catalytic activity">
    <reaction evidence="25">
        <text>1-octadecanoyl-2-(5Z,8Z,11Z,14Z-eicosatetraenoyl)-sn-glycerol + ATP = 1-octadecanoyl-2-(5Z,8Z,11Z,14Z-eicosatetraenoyl)-sn-glycero-3-phosphate + ADP + H(+)</text>
        <dbReference type="Rhea" id="RHEA:40323"/>
        <dbReference type="ChEBI" id="CHEBI:15378"/>
        <dbReference type="ChEBI" id="CHEBI:30616"/>
        <dbReference type="ChEBI" id="CHEBI:75728"/>
        <dbReference type="ChEBI" id="CHEBI:77091"/>
        <dbReference type="ChEBI" id="CHEBI:456216"/>
    </reaction>
    <physiologicalReaction direction="left-to-right" evidence="25">
        <dbReference type="Rhea" id="RHEA:40324"/>
    </physiologicalReaction>
</comment>
<evidence type="ECO:0000256" key="3">
    <source>
        <dbReference type="ARBA" id="ARBA00004510"/>
    </source>
</evidence>
<name>A0A6P6JH91_CARAU</name>
<evidence type="ECO:0000256" key="21">
    <source>
        <dbReference type="ARBA" id="ARBA00023242"/>
    </source>
</evidence>
<dbReference type="FunFam" id="1.25.40.20:FF:000034">
    <property type="entry name" value="Diacylglycerol kinase"/>
    <property type="match status" value="1"/>
</dbReference>
<dbReference type="Pfam" id="PF00781">
    <property type="entry name" value="DAGK_cat"/>
    <property type="match status" value="1"/>
</dbReference>
<organism evidence="46 47">
    <name type="scientific">Carassius auratus</name>
    <name type="common">Goldfish</name>
    <dbReference type="NCBI Taxonomy" id="7957"/>
    <lineage>
        <taxon>Eukaryota</taxon>
        <taxon>Metazoa</taxon>
        <taxon>Chordata</taxon>
        <taxon>Craniata</taxon>
        <taxon>Vertebrata</taxon>
        <taxon>Euteleostomi</taxon>
        <taxon>Actinopterygii</taxon>
        <taxon>Neopterygii</taxon>
        <taxon>Teleostei</taxon>
        <taxon>Ostariophysi</taxon>
        <taxon>Cypriniformes</taxon>
        <taxon>Cyprinidae</taxon>
        <taxon>Cyprininae</taxon>
        <taxon>Carassius</taxon>
    </lineage>
</organism>
<keyword evidence="21" id="KW-0539">Nucleus</keyword>
<comment type="catalytic activity">
    <reaction evidence="34">
        <text>1-(9Z-octadecenoyl)-2-hexadecanoyl-sn-glycerol + ATP = 1-(9Z)-octadecenoyl-2-hexadecanoyl-sn-glycero-3-phosphate + ADP + H(+)</text>
        <dbReference type="Rhea" id="RHEA:43420"/>
        <dbReference type="ChEBI" id="CHEBI:15378"/>
        <dbReference type="ChEBI" id="CHEBI:30616"/>
        <dbReference type="ChEBI" id="CHEBI:74551"/>
        <dbReference type="ChEBI" id="CHEBI:75447"/>
        <dbReference type="ChEBI" id="CHEBI:456216"/>
    </reaction>
    <physiologicalReaction direction="left-to-right" evidence="34">
        <dbReference type="Rhea" id="RHEA:43421"/>
    </physiologicalReaction>
</comment>
<comment type="catalytic activity">
    <reaction evidence="38">
        <text>1-octadecanoyl-2-(9Z-octadecenoyl)-sn-glycerol + ATP = 1-octadecanoyl-2-(9Z-octadecenoyl)-sn-glycero-3-phosphate + ADP + H(+)</text>
        <dbReference type="Rhea" id="RHEA:43424"/>
        <dbReference type="ChEBI" id="CHEBI:15378"/>
        <dbReference type="ChEBI" id="CHEBI:30616"/>
        <dbReference type="ChEBI" id="CHEBI:74560"/>
        <dbReference type="ChEBI" id="CHEBI:75468"/>
        <dbReference type="ChEBI" id="CHEBI:456216"/>
    </reaction>
    <physiologicalReaction direction="left-to-right" evidence="38">
        <dbReference type="Rhea" id="RHEA:43425"/>
    </physiologicalReaction>
</comment>
<evidence type="ECO:0000256" key="30">
    <source>
        <dbReference type="ARBA" id="ARBA00034638"/>
    </source>
</evidence>
<keyword evidence="20" id="KW-0472">Membrane</keyword>
<evidence type="ECO:0000256" key="17">
    <source>
        <dbReference type="ARBA" id="ARBA00022840"/>
    </source>
</evidence>
<dbReference type="PANTHER" id="PTHR11255:SF43">
    <property type="entry name" value="DIACYLGLYCEROL KINASE ZETA"/>
    <property type="match status" value="1"/>
</dbReference>
<dbReference type="EC" id="2.7.1.107" evidence="43"/>